<protein>
    <recommendedName>
        <fullName evidence="8">Small integral membrane protein 5</fullName>
    </recommendedName>
</protein>
<organism evidence="6 7">
    <name type="scientific">Hymenochirus boettgeri</name>
    <name type="common">Congo dwarf clawed frog</name>
    <dbReference type="NCBI Taxonomy" id="247094"/>
    <lineage>
        <taxon>Eukaryota</taxon>
        <taxon>Metazoa</taxon>
        <taxon>Chordata</taxon>
        <taxon>Craniata</taxon>
        <taxon>Vertebrata</taxon>
        <taxon>Euteleostomi</taxon>
        <taxon>Amphibia</taxon>
        <taxon>Batrachia</taxon>
        <taxon>Anura</taxon>
        <taxon>Pipoidea</taxon>
        <taxon>Pipidae</taxon>
        <taxon>Pipinae</taxon>
        <taxon>Hymenochirus</taxon>
    </lineage>
</organism>
<reference evidence="6" key="1">
    <citation type="thesis" date="2020" institute="ProQuest LLC" country="789 East Eisenhower Parkway, Ann Arbor, MI, USA">
        <title>Comparative Genomics and Chromosome Evolution.</title>
        <authorList>
            <person name="Mudd A.B."/>
        </authorList>
    </citation>
    <scope>NUCLEOTIDE SEQUENCE</scope>
    <source>
        <strain evidence="6">Female2</strain>
        <tissue evidence="6">Blood</tissue>
    </source>
</reference>
<keyword evidence="7" id="KW-1185">Reference proteome</keyword>
<keyword evidence="3 5" id="KW-1133">Transmembrane helix</keyword>
<evidence type="ECO:0000256" key="4">
    <source>
        <dbReference type="ARBA" id="ARBA00023136"/>
    </source>
</evidence>
<gene>
    <name evidence="6" type="ORF">GDO86_013989</name>
</gene>
<proteinExistence type="predicted"/>
<sequence>MSANDLKAEVEKVGKKLLTKLNNLPQADIYEIVSFTVILVFIALVFVLVAMACCYSCCDGHTKKHRFARVQPTQAV</sequence>
<evidence type="ECO:0000313" key="7">
    <source>
        <dbReference type="Proteomes" id="UP000812440"/>
    </source>
</evidence>
<accession>A0A8T2JRA4</accession>
<evidence type="ECO:0000256" key="3">
    <source>
        <dbReference type="ARBA" id="ARBA00022989"/>
    </source>
</evidence>
<comment type="subcellular location">
    <subcellularLocation>
        <location evidence="1">Membrane</location>
        <topology evidence="1">Single-pass membrane protein</topology>
    </subcellularLocation>
</comment>
<dbReference type="AlphaFoldDB" id="A0A8T2JRA4"/>
<evidence type="ECO:0000256" key="2">
    <source>
        <dbReference type="ARBA" id="ARBA00022692"/>
    </source>
</evidence>
<dbReference type="GO" id="GO:0016020">
    <property type="term" value="C:membrane"/>
    <property type="evidence" value="ECO:0007669"/>
    <property type="project" value="UniProtKB-SubCell"/>
</dbReference>
<dbReference type="InterPro" id="IPR031671">
    <property type="entry name" value="SMIM5/18/22"/>
</dbReference>
<evidence type="ECO:0000313" key="6">
    <source>
        <dbReference type="EMBL" id="KAG8446358.1"/>
    </source>
</evidence>
<dbReference type="PANTHER" id="PTHR37344">
    <property type="entry name" value="SMALL INTEGRAL MEMBRANE PROTEIN 5"/>
    <property type="match status" value="1"/>
</dbReference>
<evidence type="ECO:0000256" key="5">
    <source>
        <dbReference type="SAM" id="Phobius"/>
    </source>
</evidence>
<dbReference type="InterPro" id="IPR047133">
    <property type="entry name" value="SMIM5"/>
</dbReference>
<feature type="transmembrane region" description="Helical" evidence="5">
    <location>
        <begin position="32"/>
        <end position="58"/>
    </location>
</feature>
<comment type="caution">
    <text evidence="6">The sequence shown here is derived from an EMBL/GenBank/DDBJ whole genome shotgun (WGS) entry which is preliminary data.</text>
</comment>
<keyword evidence="2 5" id="KW-0812">Transmembrane</keyword>
<dbReference type="OrthoDB" id="8789646at2759"/>
<dbReference type="PANTHER" id="PTHR37344:SF1">
    <property type="entry name" value="SMALL INTEGRAL MEMBRANE PROTEIN 5"/>
    <property type="match status" value="1"/>
</dbReference>
<evidence type="ECO:0008006" key="8">
    <source>
        <dbReference type="Google" id="ProtNLM"/>
    </source>
</evidence>
<evidence type="ECO:0000256" key="1">
    <source>
        <dbReference type="ARBA" id="ARBA00004167"/>
    </source>
</evidence>
<dbReference type="EMBL" id="JAACNH010000003">
    <property type="protein sequence ID" value="KAG8446358.1"/>
    <property type="molecule type" value="Genomic_DNA"/>
</dbReference>
<keyword evidence="4 5" id="KW-0472">Membrane</keyword>
<dbReference type="CDD" id="cd20254">
    <property type="entry name" value="CASIMO1_SMIM5"/>
    <property type="match status" value="1"/>
</dbReference>
<dbReference type="Pfam" id="PF15831">
    <property type="entry name" value="SMIM5_18_22"/>
    <property type="match status" value="1"/>
</dbReference>
<dbReference type="Proteomes" id="UP000812440">
    <property type="component" value="Chromosome 8_10"/>
</dbReference>
<name>A0A8T2JRA4_9PIPI</name>